<evidence type="ECO:0000313" key="3">
    <source>
        <dbReference type="Proteomes" id="UP001151760"/>
    </source>
</evidence>
<dbReference type="Proteomes" id="UP001151760">
    <property type="component" value="Unassembled WGS sequence"/>
</dbReference>
<feature type="region of interest" description="Disordered" evidence="1">
    <location>
        <begin position="72"/>
        <end position="92"/>
    </location>
</feature>
<reference evidence="2" key="1">
    <citation type="journal article" date="2022" name="Int. J. Mol. Sci.">
        <title>Draft Genome of Tanacetum Coccineum: Genomic Comparison of Closely Related Tanacetum-Family Plants.</title>
        <authorList>
            <person name="Yamashiro T."/>
            <person name="Shiraishi A."/>
            <person name="Nakayama K."/>
            <person name="Satake H."/>
        </authorList>
    </citation>
    <scope>NUCLEOTIDE SEQUENCE</scope>
</reference>
<gene>
    <name evidence="2" type="ORF">Tco_0937586</name>
</gene>
<keyword evidence="3" id="KW-1185">Reference proteome</keyword>
<evidence type="ECO:0000256" key="1">
    <source>
        <dbReference type="SAM" id="MobiDB-lite"/>
    </source>
</evidence>
<name>A0ABQ5DEP4_9ASTR</name>
<sequence length="141" mass="14493">MGGSADCMKDVAEIAANKGTKDVFAANGSDGAFVGSKGAYNGEANVTVSVGSKQVTKVGKYGGTQMIEDHGIADVNTTSANDTKKDGEPALFESGDCGPSNVYLKVVNGHLLKLGEAEQAVVERATAQFRPQALVVARGQE</sequence>
<reference evidence="2" key="2">
    <citation type="submission" date="2022-01" db="EMBL/GenBank/DDBJ databases">
        <authorList>
            <person name="Yamashiro T."/>
            <person name="Shiraishi A."/>
            <person name="Satake H."/>
            <person name="Nakayama K."/>
        </authorList>
    </citation>
    <scope>NUCLEOTIDE SEQUENCE</scope>
</reference>
<protein>
    <submittedName>
        <fullName evidence="2">Uncharacterized protein</fullName>
    </submittedName>
</protein>
<organism evidence="2 3">
    <name type="scientific">Tanacetum coccineum</name>
    <dbReference type="NCBI Taxonomy" id="301880"/>
    <lineage>
        <taxon>Eukaryota</taxon>
        <taxon>Viridiplantae</taxon>
        <taxon>Streptophyta</taxon>
        <taxon>Embryophyta</taxon>
        <taxon>Tracheophyta</taxon>
        <taxon>Spermatophyta</taxon>
        <taxon>Magnoliopsida</taxon>
        <taxon>eudicotyledons</taxon>
        <taxon>Gunneridae</taxon>
        <taxon>Pentapetalae</taxon>
        <taxon>asterids</taxon>
        <taxon>campanulids</taxon>
        <taxon>Asterales</taxon>
        <taxon>Asteraceae</taxon>
        <taxon>Asteroideae</taxon>
        <taxon>Anthemideae</taxon>
        <taxon>Anthemidinae</taxon>
        <taxon>Tanacetum</taxon>
    </lineage>
</organism>
<dbReference type="EMBL" id="BQNB010015246">
    <property type="protein sequence ID" value="GJT37721.1"/>
    <property type="molecule type" value="Genomic_DNA"/>
</dbReference>
<evidence type="ECO:0000313" key="2">
    <source>
        <dbReference type="EMBL" id="GJT37721.1"/>
    </source>
</evidence>
<comment type="caution">
    <text evidence="2">The sequence shown here is derived from an EMBL/GenBank/DDBJ whole genome shotgun (WGS) entry which is preliminary data.</text>
</comment>
<proteinExistence type="predicted"/>
<accession>A0ABQ5DEP4</accession>